<proteinExistence type="predicted"/>
<dbReference type="RefSeq" id="WP_077348937.1">
    <property type="nucleotide sequence ID" value="NZ_CP019607.1"/>
</dbReference>
<protein>
    <submittedName>
        <fullName evidence="1">Uncharacterized protein</fullName>
    </submittedName>
</protein>
<gene>
    <name evidence="1" type="ORF">BW733_06400</name>
</gene>
<dbReference type="KEGG" id="tfa:BW733_06400"/>
<evidence type="ECO:0000313" key="2">
    <source>
        <dbReference type="Proteomes" id="UP000188235"/>
    </source>
</evidence>
<organism evidence="1 2">
    <name type="scientific">Tessaracoccus flavescens</name>
    <dbReference type="NCBI Taxonomy" id="399497"/>
    <lineage>
        <taxon>Bacteria</taxon>
        <taxon>Bacillati</taxon>
        <taxon>Actinomycetota</taxon>
        <taxon>Actinomycetes</taxon>
        <taxon>Propionibacteriales</taxon>
        <taxon>Propionibacteriaceae</taxon>
        <taxon>Tessaracoccus</taxon>
    </lineage>
</organism>
<dbReference type="STRING" id="399497.BW733_06400"/>
<dbReference type="AlphaFoldDB" id="A0A1Q2CWM7"/>
<evidence type="ECO:0000313" key="1">
    <source>
        <dbReference type="EMBL" id="AQP50516.1"/>
    </source>
</evidence>
<dbReference type="Proteomes" id="UP000188235">
    <property type="component" value="Chromosome"/>
</dbReference>
<dbReference type="EMBL" id="CP019607">
    <property type="protein sequence ID" value="AQP50516.1"/>
    <property type="molecule type" value="Genomic_DNA"/>
</dbReference>
<name>A0A1Q2CWM7_9ACTN</name>
<sequence length="220" mass="23648">MSEITFTALSGAPTADPNLKTMTTGPSGLVLGIGQGGPVTMRLFRSQATRLFLATPEYMTWLLAFRAMCLGAHLSVIVEDHRRWLTLADTVRACGGTIDLLRGTENIPGQGRPYRPSLIIDGMQAIPPTERLGAWQSLVTLGDPSAGKAVSDLRAADVALIAPMSSKAAEHLRRAYALASGQVKAVTDLEETELVVASVRRMSRVNVAPSPTEYRMLFGR</sequence>
<reference evidence="1 2" key="1">
    <citation type="journal article" date="2008" name="Int. J. Syst. Evol. Microbiol.">
        <title>Tessaracoccus flavescens sp. nov., isolated from marine sediment.</title>
        <authorList>
            <person name="Lee D.W."/>
            <person name="Lee S.D."/>
        </authorList>
    </citation>
    <scope>NUCLEOTIDE SEQUENCE [LARGE SCALE GENOMIC DNA]</scope>
    <source>
        <strain evidence="1 2">SST-39T</strain>
    </source>
</reference>
<accession>A0A1Q2CWM7</accession>
<keyword evidence="2" id="KW-1185">Reference proteome</keyword>
<dbReference type="OrthoDB" id="5189601at2"/>